<feature type="compositionally biased region" description="Low complexity" evidence="1">
    <location>
        <begin position="11"/>
        <end position="35"/>
    </location>
</feature>
<evidence type="ECO:0000313" key="2">
    <source>
        <dbReference type="EMBL" id="KRF99177.1"/>
    </source>
</evidence>
<keyword evidence="3" id="KW-1185">Reference proteome</keyword>
<feature type="region of interest" description="Disordered" evidence="1">
    <location>
        <begin position="1"/>
        <end position="48"/>
    </location>
</feature>
<dbReference type="AlphaFoldDB" id="A0A0Q9WZY4"/>
<reference evidence="2 3" key="1">
    <citation type="journal article" date="2007" name="Nature">
        <title>Evolution of genes and genomes on the Drosophila phylogeny.</title>
        <authorList>
            <consortium name="Drosophila 12 Genomes Consortium"/>
            <person name="Clark A.G."/>
            <person name="Eisen M.B."/>
            <person name="Smith D.R."/>
            <person name="Bergman C.M."/>
            <person name="Oliver B."/>
            <person name="Markow T.A."/>
            <person name="Kaufman T.C."/>
            <person name="Kellis M."/>
            <person name="Gelbart W."/>
            <person name="Iyer V.N."/>
            <person name="Pollard D.A."/>
            <person name="Sackton T.B."/>
            <person name="Larracuente A.M."/>
            <person name="Singh N.D."/>
            <person name="Abad J.P."/>
            <person name="Abt D.N."/>
            <person name="Adryan B."/>
            <person name="Aguade M."/>
            <person name="Akashi H."/>
            <person name="Anderson W.W."/>
            <person name="Aquadro C.F."/>
            <person name="Ardell D.H."/>
            <person name="Arguello R."/>
            <person name="Artieri C.G."/>
            <person name="Barbash D.A."/>
            <person name="Barker D."/>
            <person name="Barsanti P."/>
            <person name="Batterham P."/>
            <person name="Batzoglou S."/>
            <person name="Begun D."/>
            <person name="Bhutkar A."/>
            <person name="Blanco E."/>
            <person name="Bosak S.A."/>
            <person name="Bradley R.K."/>
            <person name="Brand A.D."/>
            <person name="Brent M.R."/>
            <person name="Brooks A.N."/>
            <person name="Brown R.H."/>
            <person name="Butlin R.K."/>
            <person name="Caggese C."/>
            <person name="Calvi B.R."/>
            <person name="Bernardo de Carvalho A."/>
            <person name="Caspi A."/>
            <person name="Castrezana S."/>
            <person name="Celniker S.E."/>
            <person name="Chang J.L."/>
            <person name="Chapple C."/>
            <person name="Chatterji S."/>
            <person name="Chinwalla A."/>
            <person name="Civetta A."/>
            <person name="Clifton S.W."/>
            <person name="Comeron J.M."/>
            <person name="Costello J.C."/>
            <person name="Coyne J.A."/>
            <person name="Daub J."/>
            <person name="David R.G."/>
            <person name="Delcher A.L."/>
            <person name="Delehaunty K."/>
            <person name="Do C.B."/>
            <person name="Ebling H."/>
            <person name="Edwards K."/>
            <person name="Eickbush T."/>
            <person name="Evans J.D."/>
            <person name="Filipski A."/>
            <person name="Findeiss S."/>
            <person name="Freyhult E."/>
            <person name="Fulton L."/>
            <person name="Fulton R."/>
            <person name="Garcia A.C."/>
            <person name="Gardiner A."/>
            <person name="Garfield D.A."/>
            <person name="Garvin B.E."/>
            <person name="Gibson G."/>
            <person name="Gilbert D."/>
            <person name="Gnerre S."/>
            <person name="Godfrey J."/>
            <person name="Good R."/>
            <person name="Gotea V."/>
            <person name="Gravely B."/>
            <person name="Greenberg A.J."/>
            <person name="Griffiths-Jones S."/>
            <person name="Gross S."/>
            <person name="Guigo R."/>
            <person name="Gustafson E.A."/>
            <person name="Haerty W."/>
            <person name="Hahn M.W."/>
            <person name="Halligan D.L."/>
            <person name="Halpern A.L."/>
            <person name="Halter G.M."/>
            <person name="Han M.V."/>
            <person name="Heger A."/>
            <person name="Hillier L."/>
            <person name="Hinrichs A.S."/>
            <person name="Holmes I."/>
            <person name="Hoskins R.A."/>
            <person name="Hubisz M.J."/>
            <person name="Hultmark D."/>
            <person name="Huntley M.A."/>
            <person name="Jaffe D.B."/>
            <person name="Jagadeeshan S."/>
            <person name="Jeck W.R."/>
            <person name="Johnson J."/>
            <person name="Jones C.D."/>
            <person name="Jordan W.C."/>
            <person name="Karpen G.H."/>
            <person name="Kataoka E."/>
            <person name="Keightley P.D."/>
            <person name="Kheradpour P."/>
            <person name="Kirkness E.F."/>
            <person name="Koerich L.B."/>
            <person name="Kristiansen K."/>
            <person name="Kudrna D."/>
            <person name="Kulathinal R.J."/>
            <person name="Kumar S."/>
            <person name="Kwok R."/>
            <person name="Lander E."/>
            <person name="Langley C.H."/>
            <person name="Lapoint R."/>
            <person name="Lazzaro B.P."/>
            <person name="Lee S.J."/>
            <person name="Levesque L."/>
            <person name="Li R."/>
            <person name="Lin C.F."/>
            <person name="Lin M.F."/>
            <person name="Lindblad-Toh K."/>
            <person name="Llopart A."/>
            <person name="Long M."/>
            <person name="Low L."/>
            <person name="Lozovsky E."/>
            <person name="Lu J."/>
            <person name="Luo M."/>
            <person name="Machado C.A."/>
            <person name="Makalowski W."/>
            <person name="Marzo M."/>
            <person name="Matsuda M."/>
            <person name="Matzkin L."/>
            <person name="McAllister B."/>
            <person name="McBride C.S."/>
            <person name="McKernan B."/>
            <person name="McKernan K."/>
            <person name="Mendez-Lago M."/>
            <person name="Minx P."/>
            <person name="Mollenhauer M.U."/>
            <person name="Montooth K."/>
            <person name="Mount S.M."/>
            <person name="Mu X."/>
            <person name="Myers E."/>
            <person name="Negre B."/>
            <person name="Newfeld S."/>
            <person name="Nielsen R."/>
            <person name="Noor M.A."/>
            <person name="O'Grady P."/>
            <person name="Pachter L."/>
            <person name="Papaceit M."/>
            <person name="Parisi M.J."/>
            <person name="Parisi M."/>
            <person name="Parts L."/>
            <person name="Pedersen J.S."/>
            <person name="Pesole G."/>
            <person name="Phillippy A.M."/>
            <person name="Ponting C.P."/>
            <person name="Pop M."/>
            <person name="Porcelli D."/>
            <person name="Powell J.R."/>
            <person name="Prohaska S."/>
            <person name="Pruitt K."/>
            <person name="Puig M."/>
            <person name="Quesneville H."/>
            <person name="Ram K.R."/>
            <person name="Rand D."/>
            <person name="Rasmussen M.D."/>
            <person name="Reed L.K."/>
            <person name="Reenan R."/>
            <person name="Reily A."/>
            <person name="Remington K.A."/>
            <person name="Rieger T.T."/>
            <person name="Ritchie M.G."/>
            <person name="Robin C."/>
            <person name="Rogers Y.H."/>
            <person name="Rohde C."/>
            <person name="Rozas J."/>
            <person name="Rubenfield M.J."/>
            <person name="Ruiz A."/>
            <person name="Russo S."/>
            <person name="Salzberg S.L."/>
            <person name="Sanchez-Gracia A."/>
            <person name="Saranga D.J."/>
            <person name="Sato H."/>
            <person name="Schaeffer S.W."/>
            <person name="Schatz M.C."/>
            <person name="Schlenke T."/>
            <person name="Schwartz R."/>
            <person name="Segarra C."/>
            <person name="Singh R.S."/>
            <person name="Sirot L."/>
            <person name="Sirota M."/>
            <person name="Sisneros N.B."/>
            <person name="Smith C.D."/>
            <person name="Smith T.F."/>
            <person name="Spieth J."/>
            <person name="Stage D.E."/>
            <person name="Stark A."/>
            <person name="Stephan W."/>
            <person name="Strausberg R.L."/>
            <person name="Strempel S."/>
            <person name="Sturgill D."/>
            <person name="Sutton G."/>
            <person name="Sutton G.G."/>
            <person name="Tao W."/>
            <person name="Teichmann S."/>
            <person name="Tobari Y.N."/>
            <person name="Tomimura Y."/>
            <person name="Tsolas J.M."/>
            <person name="Valente V.L."/>
            <person name="Venter E."/>
            <person name="Venter J.C."/>
            <person name="Vicario S."/>
            <person name="Vieira F.G."/>
            <person name="Vilella A.J."/>
            <person name="Villasante A."/>
            <person name="Walenz B."/>
            <person name="Wang J."/>
            <person name="Wasserman M."/>
            <person name="Watts T."/>
            <person name="Wilson D."/>
            <person name="Wilson R.K."/>
            <person name="Wing R.A."/>
            <person name="Wolfner M.F."/>
            <person name="Wong A."/>
            <person name="Wong G.K."/>
            <person name="Wu C.I."/>
            <person name="Wu G."/>
            <person name="Yamamoto D."/>
            <person name="Yang H.P."/>
            <person name="Yang S.P."/>
            <person name="Yorke J.A."/>
            <person name="Yoshida K."/>
            <person name="Zdobnov E."/>
            <person name="Zhang P."/>
            <person name="Zhang Y."/>
            <person name="Zimin A.V."/>
            <person name="Baldwin J."/>
            <person name="Abdouelleil A."/>
            <person name="Abdulkadir J."/>
            <person name="Abebe A."/>
            <person name="Abera B."/>
            <person name="Abreu J."/>
            <person name="Acer S.C."/>
            <person name="Aftuck L."/>
            <person name="Alexander A."/>
            <person name="An P."/>
            <person name="Anderson E."/>
            <person name="Anderson S."/>
            <person name="Arachi H."/>
            <person name="Azer M."/>
            <person name="Bachantsang P."/>
            <person name="Barry A."/>
            <person name="Bayul T."/>
            <person name="Berlin A."/>
            <person name="Bessette D."/>
            <person name="Bloom T."/>
            <person name="Blye J."/>
            <person name="Boguslavskiy L."/>
            <person name="Bonnet C."/>
            <person name="Boukhgalter B."/>
            <person name="Bourzgui I."/>
            <person name="Brown A."/>
            <person name="Cahill P."/>
            <person name="Channer S."/>
            <person name="Cheshatsang Y."/>
            <person name="Chuda L."/>
            <person name="Citroen M."/>
            <person name="Collymore A."/>
            <person name="Cooke P."/>
            <person name="Costello M."/>
            <person name="D'Aco K."/>
            <person name="Daza R."/>
            <person name="De Haan G."/>
            <person name="DeGray S."/>
            <person name="DeMaso C."/>
            <person name="Dhargay N."/>
            <person name="Dooley K."/>
            <person name="Dooley E."/>
            <person name="Doricent M."/>
            <person name="Dorje P."/>
            <person name="Dorjee K."/>
            <person name="Dupes A."/>
            <person name="Elong R."/>
            <person name="Falk J."/>
            <person name="Farina A."/>
            <person name="Faro S."/>
            <person name="Ferguson D."/>
            <person name="Fisher S."/>
            <person name="Foley C.D."/>
            <person name="Franke A."/>
            <person name="Friedrich D."/>
            <person name="Gadbois L."/>
            <person name="Gearin G."/>
            <person name="Gearin C.R."/>
            <person name="Giannoukos G."/>
            <person name="Goode T."/>
            <person name="Graham J."/>
            <person name="Grandbois E."/>
            <person name="Grewal S."/>
            <person name="Gyaltsen K."/>
            <person name="Hafez N."/>
            <person name="Hagos B."/>
            <person name="Hall J."/>
            <person name="Henson C."/>
            <person name="Hollinger A."/>
            <person name="Honan T."/>
            <person name="Huard M.D."/>
            <person name="Hughes L."/>
            <person name="Hurhula B."/>
            <person name="Husby M.E."/>
            <person name="Kamat A."/>
            <person name="Kanga B."/>
            <person name="Kashin S."/>
            <person name="Khazanovich D."/>
            <person name="Kisner P."/>
            <person name="Lance K."/>
            <person name="Lara M."/>
            <person name="Lee W."/>
            <person name="Lennon N."/>
            <person name="Letendre F."/>
            <person name="LeVine R."/>
            <person name="Lipovsky A."/>
            <person name="Liu X."/>
            <person name="Liu J."/>
            <person name="Liu S."/>
            <person name="Lokyitsang T."/>
            <person name="Lokyitsang Y."/>
            <person name="Lubonja R."/>
            <person name="Lui A."/>
            <person name="MacDonald P."/>
            <person name="Magnisalis V."/>
            <person name="Maru K."/>
            <person name="Matthews C."/>
            <person name="McCusker W."/>
            <person name="McDonough S."/>
            <person name="Mehta T."/>
            <person name="Meldrim J."/>
            <person name="Meneus L."/>
            <person name="Mihai O."/>
            <person name="Mihalev A."/>
            <person name="Mihova T."/>
            <person name="Mittelman R."/>
            <person name="Mlenga V."/>
            <person name="Montmayeur A."/>
            <person name="Mulrain L."/>
            <person name="Navidi A."/>
            <person name="Naylor J."/>
            <person name="Negash T."/>
            <person name="Nguyen T."/>
            <person name="Nguyen N."/>
            <person name="Nicol R."/>
            <person name="Norbu C."/>
            <person name="Norbu N."/>
            <person name="Novod N."/>
            <person name="O'Neill B."/>
            <person name="Osman S."/>
            <person name="Markiewicz E."/>
            <person name="Oyono O.L."/>
            <person name="Patti C."/>
            <person name="Phunkhang P."/>
            <person name="Pierre F."/>
            <person name="Priest M."/>
            <person name="Raghuraman S."/>
            <person name="Rege F."/>
            <person name="Reyes R."/>
            <person name="Rise C."/>
            <person name="Rogov P."/>
            <person name="Ross K."/>
            <person name="Ryan E."/>
            <person name="Settipalli S."/>
            <person name="Shea T."/>
            <person name="Sherpa N."/>
            <person name="Shi L."/>
            <person name="Shih D."/>
            <person name="Sparrow T."/>
            <person name="Spaulding J."/>
            <person name="Stalker J."/>
            <person name="Stange-Thomann N."/>
            <person name="Stavropoulos S."/>
            <person name="Stone C."/>
            <person name="Strader C."/>
            <person name="Tesfaye S."/>
            <person name="Thomson T."/>
            <person name="Thoulutsang Y."/>
            <person name="Thoulutsang D."/>
            <person name="Topham K."/>
            <person name="Topping I."/>
            <person name="Tsamla T."/>
            <person name="Vassiliev H."/>
            <person name="Vo A."/>
            <person name="Wangchuk T."/>
            <person name="Wangdi T."/>
            <person name="Weiand M."/>
            <person name="Wilkinson J."/>
            <person name="Wilson A."/>
            <person name="Yadav S."/>
            <person name="Young G."/>
            <person name="Yu Q."/>
            <person name="Zembek L."/>
            <person name="Zhong D."/>
            <person name="Zimmer A."/>
            <person name="Zwirko Z."/>
            <person name="Jaffe D.B."/>
            <person name="Alvarez P."/>
            <person name="Brockman W."/>
            <person name="Butler J."/>
            <person name="Chin C."/>
            <person name="Gnerre S."/>
            <person name="Grabherr M."/>
            <person name="Kleber M."/>
            <person name="Mauceli E."/>
            <person name="MacCallum I."/>
        </authorList>
    </citation>
    <scope>NUCLEOTIDE SEQUENCE [LARGE SCALE GENOMIC DNA]</scope>
    <source>
        <strain evidence="3">Tucson 14030-0811.24</strain>
    </source>
</reference>
<evidence type="ECO:0000256" key="1">
    <source>
        <dbReference type="SAM" id="MobiDB-lite"/>
    </source>
</evidence>
<accession>A0A0Q9WZY4</accession>
<dbReference type="Proteomes" id="UP000007798">
    <property type="component" value="Unassembled WGS sequence"/>
</dbReference>
<feature type="compositionally biased region" description="Polar residues" evidence="1">
    <location>
        <begin position="36"/>
        <end position="48"/>
    </location>
</feature>
<protein>
    <submittedName>
        <fullName evidence="2">Uncharacterized protein</fullName>
    </submittedName>
</protein>
<dbReference type="OrthoDB" id="8039880at2759"/>
<sequence length="79" mass="9094">METETDCPPDNSNSNTNSKSTRTRTTSTSESTSTRHTINGDSPISSSFNDHFFSSPFRSKIFEEFDKYWRNFEPNQNLC</sequence>
<evidence type="ECO:0000313" key="3">
    <source>
        <dbReference type="Proteomes" id="UP000007798"/>
    </source>
</evidence>
<name>A0A0Q9WZY4_DROWI</name>
<dbReference type="InParanoid" id="A0A0Q9WZY4"/>
<proteinExistence type="predicted"/>
<dbReference type="EMBL" id="CH964154">
    <property type="protein sequence ID" value="KRF99177.1"/>
    <property type="molecule type" value="Genomic_DNA"/>
</dbReference>
<gene>
    <name evidence="2" type="primary">Dwil\GK26842</name>
    <name evidence="2" type="ORF">Dwil_GK26842</name>
</gene>
<organism evidence="2 3">
    <name type="scientific">Drosophila willistoni</name>
    <name type="common">Fruit fly</name>
    <dbReference type="NCBI Taxonomy" id="7260"/>
    <lineage>
        <taxon>Eukaryota</taxon>
        <taxon>Metazoa</taxon>
        <taxon>Ecdysozoa</taxon>
        <taxon>Arthropoda</taxon>
        <taxon>Hexapoda</taxon>
        <taxon>Insecta</taxon>
        <taxon>Pterygota</taxon>
        <taxon>Neoptera</taxon>
        <taxon>Endopterygota</taxon>
        <taxon>Diptera</taxon>
        <taxon>Brachycera</taxon>
        <taxon>Muscomorpha</taxon>
        <taxon>Ephydroidea</taxon>
        <taxon>Drosophilidae</taxon>
        <taxon>Drosophila</taxon>
        <taxon>Sophophora</taxon>
    </lineage>
</organism>